<dbReference type="AlphaFoldDB" id="A0A231HAX3"/>
<dbReference type="InterPro" id="IPR016155">
    <property type="entry name" value="Mopterin_synth/thiamin_S_b"/>
</dbReference>
<organism evidence="1 2">
    <name type="scientific">Nocardia cerradoensis</name>
    <dbReference type="NCBI Taxonomy" id="85688"/>
    <lineage>
        <taxon>Bacteria</taxon>
        <taxon>Bacillati</taxon>
        <taxon>Actinomycetota</taxon>
        <taxon>Actinomycetes</taxon>
        <taxon>Mycobacteriales</taxon>
        <taxon>Nocardiaceae</taxon>
        <taxon>Nocardia</taxon>
    </lineage>
</organism>
<dbReference type="Gene3D" id="3.10.20.30">
    <property type="match status" value="1"/>
</dbReference>
<dbReference type="InterPro" id="IPR010035">
    <property type="entry name" value="Thi_S"/>
</dbReference>
<proteinExistence type="predicted"/>
<dbReference type="RefSeq" id="WP_051043351.1">
    <property type="nucleotide sequence ID" value="NZ_JAAXOR010000005.1"/>
</dbReference>
<dbReference type="Proteomes" id="UP000215506">
    <property type="component" value="Unassembled WGS sequence"/>
</dbReference>
<gene>
    <name evidence="1" type="ORF">B7C42_01047</name>
</gene>
<dbReference type="NCBIfam" id="TIGR01683">
    <property type="entry name" value="thiS"/>
    <property type="match status" value="1"/>
</dbReference>
<accession>A0A231HAX3</accession>
<dbReference type="InterPro" id="IPR012675">
    <property type="entry name" value="Beta-grasp_dom_sf"/>
</dbReference>
<evidence type="ECO:0008006" key="3">
    <source>
        <dbReference type="Google" id="ProtNLM"/>
    </source>
</evidence>
<dbReference type="Pfam" id="PF02597">
    <property type="entry name" value="ThiS"/>
    <property type="match status" value="1"/>
</dbReference>
<comment type="caution">
    <text evidence="1">The sequence shown here is derived from an EMBL/GenBank/DDBJ whole genome shotgun (WGS) entry which is preliminary data.</text>
</comment>
<dbReference type="InterPro" id="IPR003749">
    <property type="entry name" value="ThiS/MoaD-like"/>
</dbReference>
<evidence type="ECO:0000313" key="1">
    <source>
        <dbReference type="EMBL" id="OXR46083.1"/>
    </source>
</evidence>
<dbReference type="CDD" id="cd00565">
    <property type="entry name" value="Ubl_ThiS"/>
    <property type="match status" value="1"/>
</dbReference>
<evidence type="ECO:0000313" key="2">
    <source>
        <dbReference type="Proteomes" id="UP000215506"/>
    </source>
</evidence>
<dbReference type="SUPFAM" id="SSF54285">
    <property type="entry name" value="MoaD/ThiS"/>
    <property type="match status" value="1"/>
</dbReference>
<reference evidence="1 2" key="1">
    <citation type="submission" date="2017-07" db="EMBL/GenBank/DDBJ databases">
        <title>First draft Genome Sequence of Nocardia cerradoensis isolated from human infection.</title>
        <authorList>
            <person name="Carrasco G."/>
        </authorList>
    </citation>
    <scope>NUCLEOTIDE SEQUENCE [LARGE SCALE GENOMIC DNA]</scope>
    <source>
        <strain evidence="1 2">CNM20130759</strain>
    </source>
</reference>
<protein>
    <recommendedName>
        <fullName evidence="3">Sulfur carrier protein ThiS</fullName>
    </recommendedName>
</protein>
<dbReference type="EMBL" id="NGAF01000002">
    <property type="protein sequence ID" value="OXR46083.1"/>
    <property type="molecule type" value="Genomic_DNA"/>
</dbReference>
<name>A0A231HAX3_9NOCA</name>
<keyword evidence="2" id="KW-1185">Reference proteome</keyword>
<sequence length="78" mass="8254">MTAQPSSASPSIPVGVTVNGTDHVFAEPLTVRELLERLDLPCRGVALAVDGALFPKSRWDEPVGRGWEIDVLTAVQGG</sequence>